<keyword evidence="2" id="KW-1185">Reference proteome</keyword>
<name>A0A6M0RDE7_9CYAN</name>
<comment type="caution">
    <text evidence="1">The sequence shown here is derived from an EMBL/GenBank/DDBJ whole genome shotgun (WGS) entry which is preliminary data.</text>
</comment>
<evidence type="ECO:0000313" key="2">
    <source>
        <dbReference type="Proteomes" id="UP000481033"/>
    </source>
</evidence>
<proteinExistence type="predicted"/>
<sequence>MRSVPFEFVSQLASEFGAVECCWRESERSFTGYVAECWFAQLPLAFAGKWSAVVGYSVLVRSVSSGPGRFAVSVPVTVPQGAIRLSGGQRGGRVRVVVHPPESY</sequence>
<accession>A0A6M0RDE7</accession>
<protein>
    <submittedName>
        <fullName evidence="1">Uncharacterized protein</fullName>
    </submittedName>
</protein>
<dbReference type="RefSeq" id="WP_163695848.1">
    <property type="nucleotide sequence ID" value="NZ_QXHD01000003.1"/>
</dbReference>
<dbReference type="AlphaFoldDB" id="A0A6M0RDE7"/>
<reference evidence="1 2" key="1">
    <citation type="journal article" date="2020" name="Microb. Ecol.">
        <title>Ecogenomics of the Marine Benthic Filamentous Cyanobacterium Adonisia.</title>
        <authorList>
            <person name="Walter J.M."/>
            <person name="Coutinho F.H."/>
            <person name="Leomil L."/>
            <person name="Hargreaves P.I."/>
            <person name="Campeao M.E."/>
            <person name="Vieira V.V."/>
            <person name="Silva B.S."/>
            <person name="Fistarol G.O."/>
            <person name="Salomon P.S."/>
            <person name="Sawabe T."/>
            <person name="Mino S."/>
            <person name="Hosokawa M."/>
            <person name="Miyashita H."/>
            <person name="Maruyama F."/>
            <person name="van Verk M.C."/>
            <person name="Dutilh B.E."/>
            <person name="Thompson C.C."/>
            <person name="Thompson F.L."/>
        </authorList>
    </citation>
    <scope>NUCLEOTIDE SEQUENCE [LARGE SCALE GENOMIC DNA]</scope>
    <source>
        <strain evidence="1 2">CCMR0081</strain>
    </source>
</reference>
<dbReference type="EMBL" id="QXHD01000003">
    <property type="protein sequence ID" value="NEZ54317.1"/>
    <property type="molecule type" value="Genomic_DNA"/>
</dbReference>
<evidence type="ECO:0000313" key="1">
    <source>
        <dbReference type="EMBL" id="NEZ54317.1"/>
    </source>
</evidence>
<organism evidence="1 2">
    <name type="scientific">Adonisia turfae CCMR0081</name>
    <dbReference type="NCBI Taxonomy" id="2292702"/>
    <lineage>
        <taxon>Bacteria</taxon>
        <taxon>Bacillati</taxon>
        <taxon>Cyanobacteriota</taxon>
        <taxon>Adonisia</taxon>
        <taxon>Adonisia turfae</taxon>
    </lineage>
</organism>
<dbReference type="Proteomes" id="UP000481033">
    <property type="component" value="Unassembled WGS sequence"/>
</dbReference>
<gene>
    <name evidence="1" type="ORF">DXZ20_01095</name>
</gene>